<organism evidence="2 3">
    <name type="scientific">Apiospora marii</name>
    <dbReference type="NCBI Taxonomy" id="335849"/>
    <lineage>
        <taxon>Eukaryota</taxon>
        <taxon>Fungi</taxon>
        <taxon>Dikarya</taxon>
        <taxon>Ascomycota</taxon>
        <taxon>Pezizomycotina</taxon>
        <taxon>Sordariomycetes</taxon>
        <taxon>Xylariomycetidae</taxon>
        <taxon>Amphisphaeriales</taxon>
        <taxon>Apiosporaceae</taxon>
        <taxon>Apiospora</taxon>
    </lineage>
</organism>
<keyword evidence="3" id="KW-1185">Reference proteome</keyword>
<evidence type="ECO:0008006" key="4">
    <source>
        <dbReference type="Google" id="ProtNLM"/>
    </source>
</evidence>
<feature type="region of interest" description="Disordered" evidence="1">
    <location>
        <begin position="70"/>
        <end position="249"/>
    </location>
</feature>
<name>A0ABR1RCI7_9PEZI</name>
<comment type="caution">
    <text evidence="2">The sequence shown here is derived from an EMBL/GenBank/DDBJ whole genome shotgun (WGS) entry which is preliminary data.</text>
</comment>
<evidence type="ECO:0000256" key="1">
    <source>
        <dbReference type="SAM" id="MobiDB-lite"/>
    </source>
</evidence>
<sequence length="249" mass="28452">MSDFESDDEYDWEAPMDEEMKHTFAIIEKLHPKFAMKNWNQVATATGMSLGTAKQRFARLRDKYLAEMPALQACQENQVDSTRSNDDKGEEASAPSTTAPLNRGKTRAAPWDEDDVEDDGDNVPSEPPAGQRGRIRRSARISSVKPSTFTEPHHGEEQHPGNEKVERFPFNPKYEDPKPWIFPNLKRPGEHQEDPTLANPFAKPPKNEKGRTPLPSQGLMQRRKDAQRPSQREGEQDEEEQDRDEEDQD</sequence>
<reference evidence="2 3" key="1">
    <citation type="submission" date="2023-01" db="EMBL/GenBank/DDBJ databases">
        <title>Analysis of 21 Apiospora genomes using comparative genomics revels a genus with tremendous synthesis potential of carbohydrate active enzymes and secondary metabolites.</title>
        <authorList>
            <person name="Sorensen T."/>
        </authorList>
    </citation>
    <scope>NUCLEOTIDE SEQUENCE [LARGE SCALE GENOMIC DNA]</scope>
    <source>
        <strain evidence="2 3">CBS 20057</strain>
    </source>
</reference>
<feature type="compositionally biased region" description="Basic and acidic residues" evidence="1">
    <location>
        <begin position="151"/>
        <end position="178"/>
    </location>
</feature>
<accession>A0ABR1RCI7</accession>
<feature type="compositionally biased region" description="Acidic residues" evidence="1">
    <location>
        <begin position="111"/>
        <end position="121"/>
    </location>
</feature>
<protein>
    <recommendedName>
        <fullName evidence="4">Myb-like domain-containing protein</fullName>
    </recommendedName>
</protein>
<dbReference type="Proteomes" id="UP001396898">
    <property type="component" value="Unassembled WGS sequence"/>
</dbReference>
<proteinExistence type="predicted"/>
<feature type="compositionally biased region" description="Basic and acidic residues" evidence="1">
    <location>
        <begin position="222"/>
        <end position="234"/>
    </location>
</feature>
<feature type="compositionally biased region" description="Acidic residues" evidence="1">
    <location>
        <begin position="235"/>
        <end position="249"/>
    </location>
</feature>
<dbReference type="EMBL" id="JAQQWI010000016">
    <property type="protein sequence ID" value="KAK8008256.1"/>
    <property type="molecule type" value="Genomic_DNA"/>
</dbReference>
<evidence type="ECO:0000313" key="3">
    <source>
        <dbReference type="Proteomes" id="UP001396898"/>
    </source>
</evidence>
<gene>
    <name evidence="2" type="ORF">PG991_010807</name>
</gene>
<evidence type="ECO:0000313" key="2">
    <source>
        <dbReference type="EMBL" id="KAK8008256.1"/>
    </source>
</evidence>